<dbReference type="PIRSF" id="PIRSF000124">
    <property type="entry name" value="UDPglc_GDPman_dh"/>
    <property type="match status" value="1"/>
</dbReference>
<dbReference type="Proteomes" id="UP000308349">
    <property type="component" value="Unassembled WGS sequence"/>
</dbReference>
<gene>
    <name evidence="5" type="ORF">FEK35_23400</name>
</gene>
<dbReference type="Pfam" id="PF03720">
    <property type="entry name" value="UDPG_MGDP_dh_C"/>
    <property type="match status" value="1"/>
</dbReference>
<dbReference type="InterPro" id="IPR014027">
    <property type="entry name" value="UDP-Glc/GDP-Man_DH_C"/>
</dbReference>
<dbReference type="PANTHER" id="PTHR43491">
    <property type="entry name" value="UDP-N-ACETYL-D-MANNOSAMINE DEHYDROGENASE"/>
    <property type="match status" value="1"/>
</dbReference>
<keyword evidence="1" id="KW-0560">Oxidoreductase</keyword>
<evidence type="ECO:0000313" key="5">
    <source>
        <dbReference type="EMBL" id="TLG01822.1"/>
    </source>
</evidence>
<evidence type="ECO:0000256" key="1">
    <source>
        <dbReference type="ARBA" id="ARBA00023002"/>
    </source>
</evidence>
<dbReference type="GO" id="GO:0000271">
    <property type="term" value="P:polysaccharide biosynthetic process"/>
    <property type="evidence" value="ECO:0007669"/>
    <property type="project" value="InterPro"/>
</dbReference>
<name>A0A5R8P982_9NOCA</name>
<dbReference type="OrthoDB" id="5193947at2"/>
<dbReference type="NCBIfam" id="TIGR03026">
    <property type="entry name" value="NDP-sugDHase"/>
    <property type="match status" value="1"/>
</dbReference>
<keyword evidence="2" id="KW-0520">NAD</keyword>
<dbReference type="InterPro" id="IPR028359">
    <property type="entry name" value="UDP_ManNAc/GlcNAc_DH"/>
</dbReference>
<sequence length="428" mass="45537">MATDEQLSPAAAASHQNVVVMGVGYVGISLCQEAIRAGHQVTGFDIDPARVDSIKNNTPPPDSITSSELTELLDSGFTVTTDPSVLSAADVVVICVPTPLRGGLPDLSAIESAARTARDHLCAGVLVVVESTTHPGTTDDVVAPILAESGLTIGVDVALAYSPERIQPGNPRYRLRNTPKIVAGLTPTCIARAEAFYSTVTDNVVVAAGLREAEMAKLLENIYLNVNIALVNEMAILCDELDIDVWDVIRCAATKPYDFHAFTPGPGVGGHCVPIDPVYLTTMVRTRLGHPARLIETAYDINQQMPQYIVQRAHAVLNSQGVAASRAAIVLVGITYKPDASDMRETPAEPIARLLRDSGAEVAYSDPHIPTWTVDGKPIPAADPCSQRYDLGVFLQHHRATDPTPIIQACAAVLDARGHLGGKNVTRI</sequence>
<dbReference type="PANTHER" id="PTHR43491:SF1">
    <property type="entry name" value="UDP-N-ACETYL-D-MANNOSAMINE DEHYDROGENASE"/>
    <property type="match status" value="1"/>
</dbReference>
<accession>A0A5R8P982</accession>
<dbReference type="InterPro" id="IPR036220">
    <property type="entry name" value="UDP-Glc/GDP-Man_DH_C_sf"/>
</dbReference>
<dbReference type="PIRSF" id="PIRSF500136">
    <property type="entry name" value="UDP_ManNAc_DH"/>
    <property type="match status" value="1"/>
</dbReference>
<dbReference type="SMART" id="SM00984">
    <property type="entry name" value="UDPG_MGDP_dh_C"/>
    <property type="match status" value="1"/>
</dbReference>
<dbReference type="AlphaFoldDB" id="A0A5R8P982"/>
<evidence type="ECO:0000256" key="2">
    <source>
        <dbReference type="ARBA" id="ARBA00023027"/>
    </source>
</evidence>
<organism evidence="5 6">
    <name type="scientific">Nocardia cyriacigeorgica</name>
    <dbReference type="NCBI Taxonomy" id="135487"/>
    <lineage>
        <taxon>Bacteria</taxon>
        <taxon>Bacillati</taxon>
        <taxon>Actinomycetota</taxon>
        <taxon>Actinomycetes</taxon>
        <taxon>Mycobacteriales</taxon>
        <taxon>Nocardiaceae</taxon>
        <taxon>Nocardia</taxon>
    </lineage>
</organism>
<dbReference type="InterPro" id="IPR017476">
    <property type="entry name" value="UDP-Glc/GDP-Man"/>
</dbReference>
<feature type="domain" description="UDP-glucose/GDP-mannose dehydrogenase C-terminal" evidence="4">
    <location>
        <begin position="330"/>
        <end position="422"/>
    </location>
</feature>
<dbReference type="EMBL" id="VBUU01000029">
    <property type="protein sequence ID" value="TLG01822.1"/>
    <property type="molecule type" value="Genomic_DNA"/>
</dbReference>
<proteinExistence type="inferred from homology"/>
<evidence type="ECO:0000259" key="4">
    <source>
        <dbReference type="SMART" id="SM00984"/>
    </source>
</evidence>
<dbReference type="InterPro" id="IPR001732">
    <property type="entry name" value="UDP-Glc/GDP-Man_DH_N"/>
</dbReference>
<dbReference type="InterPro" id="IPR008927">
    <property type="entry name" value="6-PGluconate_DH-like_C_sf"/>
</dbReference>
<dbReference type="Gene3D" id="3.40.50.720">
    <property type="entry name" value="NAD(P)-binding Rossmann-like Domain"/>
    <property type="match status" value="2"/>
</dbReference>
<dbReference type="GO" id="GO:0016628">
    <property type="term" value="F:oxidoreductase activity, acting on the CH-CH group of donors, NAD or NADP as acceptor"/>
    <property type="evidence" value="ECO:0007669"/>
    <property type="project" value="InterPro"/>
</dbReference>
<comment type="caution">
    <text evidence="5">The sequence shown here is derived from an EMBL/GenBank/DDBJ whole genome shotgun (WGS) entry which is preliminary data.</text>
</comment>
<reference evidence="5 6" key="1">
    <citation type="submission" date="2019-05" db="EMBL/GenBank/DDBJ databases">
        <title>Genomes sequences of two Nocardia cyriacigeorgica environmental isolates, type strains Nocardia asteroides ATCC 19247 and Nocardia cyriacigeorgica DSM 44484.</title>
        <authorList>
            <person name="Vautrin F."/>
            <person name="Bergeron E."/>
            <person name="Dubost A."/>
            <person name="Abrouk D."/>
            <person name="Rodriguez Nava V."/>
            <person name="Pujic P."/>
        </authorList>
    </citation>
    <scope>NUCLEOTIDE SEQUENCE [LARGE SCALE GENOMIC DNA]</scope>
    <source>
        <strain evidence="5 6">EML 1456</strain>
    </source>
</reference>
<evidence type="ECO:0000313" key="6">
    <source>
        <dbReference type="Proteomes" id="UP000308349"/>
    </source>
</evidence>
<evidence type="ECO:0000256" key="3">
    <source>
        <dbReference type="PIRNR" id="PIRNR000124"/>
    </source>
</evidence>
<dbReference type="InterPro" id="IPR036291">
    <property type="entry name" value="NAD(P)-bd_dom_sf"/>
</dbReference>
<dbReference type="GO" id="GO:0051287">
    <property type="term" value="F:NAD binding"/>
    <property type="evidence" value="ECO:0007669"/>
    <property type="project" value="InterPro"/>
</dbReference>
<dbReference type="SUPFAM" id="SSF51735">
    <property type="entry name" value="NAD(P)-binding Rossmann-fold domains"/>
    <property type="match status" value="1"/>
</dbReference>
<protein>
    <submittedName>
        <fullName evidence="5">Nucleotide sugar dehydrogenase</fullName>
    </submittedName>
</protein>
<comment type="similarity">
    <text evidence="3">Belongs to the UDP-glucose/GDP-mannose dehydrogenase family.</text>
</comment>
<dbReference type="GO" id="GO:0016616">
    <property type="term" value="F:oxidoreductase activity, acting on the CH-OH group of donors, NAD or NADP as acceptor"/>
    <property type="evidence" value="ECO:0007669"/>
    <property type="project" value="InterPro"/>
</dbReference>
<dbReference type="SUPFAM" id="SSF48179">
    <property type="entry name" value="6-phosphogluconate dehydrogenase C-terminal domain-like"/>
    <property type="match status" value="1"/>
</dbReference>
<dbReference type="InterPro" id="IPR014026">
    <property type="entry name" value="UDP-Glc/GDP-Man_DH_dimer"/>
</dbReference>
<dbReference type="SUPFAM" id="SSF52413">
    <property type="entry name" value="UDP-glucose/GDP-mannose dehydrogenase C-terminal domain"/>
    <property type="match status" value="1"/>
</dbReference>
<dbReference type="Pfam" id="PF00984">
    <property type="entry name" value="UDPG_MGDP_dh"/>
    <property type="match status" value="1"/>
</dbReference>
<dbReference type="Pfam" id="PF03721">
    <property type="entry name" value="UDPG_MGDP_dh_N"/>
    <property type="match status" value="1"/>
</dbReference>